<reference evidence="1 3" key="1">
    <citation type="journal article" date="2014" name="Am. J. Bot.">
        <title>Genome assembly and annotation for red clover (Trifolium pratense; Fabaceae).</title>
        <authorList>
            <person name="Istvanek J."/>
            <person name="Jaros M."/>
            <person name="Krenek A."/>
            <person name="Repkova J."/>
        </authorList>
    </citation>
    <scope>NUCLEOTIDE SEQUENCE [LARGE SCALE GENOMIC DNA]</scope>
    <source>
        <strain evidence="3">cv. Tatra</strain>
        <tissue evidence="1">Young leaves</tissue>
    </source>
</reference>
<feature type="non-terminal residue" evidence="1">
    <location>
        <position position="53"/>
    </location>
</feature>
<dbReference type="EMBL" id="ASHM01094236">
    <property type="protein sequence ID" value="PNX64915.1"/>
    <property type="molecule type" value="Genomic_DNA"/>
</dbReference>
<evidence type="ECO:0000313" key="2">
    <source>
        <dbReference type="EMBL" id="PNX82258.1"/>
    </source>
</evidence>
<accession>A0A2K3KF41</accession>
<evidence type="ECO:0000313" key="3">
    <source>
        <dbReference type="Proteomes" id="UP000236291"/>
    </source>
</evidence>
<protein>
    <submittedName>
        <fullName evidence="1">Uncharacterized protein</fullName>
    </submittedName>
</protein>
<comment type="caution">
    <text evidence="1">The sequence shown here is derived from an EMBL/GenBank/DDBJ whole genome shotgun (WGS) entry which is preliminary data.</text>
</comment>
<sequence>MVIGTGLGREDHSSIPTTAIGRGLEALDVRTDPRTRLAGLVGWIWVVEKKVFA</sequence>
<dbReference type="Proteomes" id="UP000236291">
    <property type="component" value="Unassembled WGS sequence"/>
</dbReference>
<organism evidence="1 3">
    <name type="scientific">Trifolium pratense</name>
    <name type="common">Red clover</name>
    <dbReference type="NCBI Taxonomy" id="57577"/>
    <lineage>
        <taxon>Eukaryota</taxon>
        <taxon>Viridiplantae</taxon>
        <taxon>Streptophyta</taxon>
        <taxon>Embryophyta</taxon>
        <taxon>Tracheophyta</taxon>
        <taxon>Spermatophyta</taxon>
        <taxon>Magnoliopsida</taxon>
        <taxon>eudicotyledons</taxon>
        <taxon>Gunneridae</taxon>
        <taxon>Pentapetalae</taxon>
        <taxon>rosids</taxon>
        <taxon>fabids</taxon>
        <taxon>Fabales</taxon>
        <taxon>Fabaceae</taxon>
        <taxon>Papilionoideae</taxon>
        <taxon>50 kb inversion clade</taxon>
        <taxon>NPAAA clade</taxon>
        <taxon>Hologalegina</taxon>
        <taxon>IRL clade</taxon>
        <taxon>Trifolieae</taxon>
        <taxon>Trifolium</taxon>
    </lineage>
</organism>
<dbReference type="AlphaFoldDB" id="A0A2K3KF41"/>
<reference evidence="1 3" key="2">
    <citation type="journal article" date="2017" name="Front. Plant Sci.">
        <title>Gene Classification and Mining of Molecular Markers Useful in Red Clover (Trifolium pratense) Breeding.</title>
        <authorList>
            <person name="Istvanek J."/>
            <person name="Dluhosova J."/>
            <person name="Dluhos P."/>
            <person name="Patkova L."/>
            <person name="Nedelnik J."/>
            <person name="Repkova J."/>
        </authorList>
    </citation>
    <scope>NUCLEOTIDE SEQUENCE [LARGE SCALE GENOMIC DNA]</scope>
    <source>
        <strain evidence="3">cv. Tatra</strain>
        <tissue evidence="1">Young leaves</tissue>
    </source>
</reference>
<evidence type="ECO:0000313" key="1">
    <source>
        <dbReference type="EMBL" id="PNX64915.1"/>
    </source>
</evidence>
<dbReference type="EMBL" id="ASHM01041613">
    <property type="protein sequence ID" value="PNX82258.1"/>
    <property type="molecule type" value="Genomic_DNA"/>
</dbReference>
<proteinExistence type="predicted"/>
<gene>
    <name evidence="2" type="ORF">L195_g038287</name>
    <name evidence="1" type="ORF">L195_g054268</name>
</gene>
<name>A0A2K3KF41_TRIPR</name>